<evidence type="ECO:0000256" key="1">
    <source>
        <dbReference type="SAM" id="SignalP"/>
    </source>
</evidence>
<reference evidence="3" key="1">
    <citation type="journal article" date="2013" name="Nature">
        <title>Pan genome of the phytoplankton Emiliania underpins its global distribution.</title>
        <authorList>
            <person name="Read B.A."/>
            <person name="Kegel J."/>
            <person name="Klute M.J."/>
            <person name="Kuo A."/>
            <person name="Lefebvre S.C."/>
            <person name="Maumus F."/>
            <person name="Mayer C."/>
            <person name="Miller J."/>
            <person name="Monier A."/>
            <person name="Salamov A."/>
            <person name="Young J."/>
            <person name="Aguilar M."/>
            <person name="Claverie J.M."/>
            <person name="Frickenhaus S."/>
            <person name="Gonzalez K."/>
            <person name="Herman E.K."/>
            <person name="Lin Y.C."/>
            <person name="Napier J."/>
            <person name="Ogata H."/>
            <person name="Sarno A.F."/>
            <person name="Shmutz J."/>
            <person name="Schroeder D."/>
            <person name="de Vargas C."/>
            <person name="Verret F."/>
            <person name="von Dassow P."/>
            <person name="Valentin K."/>
            <person name="Van de Peer Y."/>
            <person name="Wheeler G."/>
            <person name="Dacks J.B."/>
            <person name="Delwiche C.F."/>
            <person name="Dyhrman S.T."/>
            <person name="Glockner G."/>
            <person name="John U."/>
            <person name="Richards T."/>
            <person name="Worden A.Z."/>
            <person name="Zhang X."/>
            <person name="Grigoriev I.V."/>
            <person name="Allen A.E."/>
            <person name="Bidle K."/>
            <person name="Borodovsky M."/>
            <person name="Bowler C."/>
            <person name="Brownlee C."/>
            <person name="Cock J.M."/>
            <person name="Elias M."/>
            <person name="Gladyshev V.N."/>
            <person name="Groth M."/>
            <person name="Guda C."/>
            <person name="Hadaegh A."/>
            <person name="Iglesias-Rodriguez M.D."/>
            <person name="Jenkins J."/>
            <person name="Jones B.M."/>
            <person name="Lawson T."/>
            <person name="Leese F."/>
            <person name="Lindquist E."/>
            <person name="Lobanov A."/>
            <person name="Lomsadze A."/>
            <person name="Malik S.B."/>
            <person name="Marsh M.E."/>
            <person name="Mackinder L."/>
            <person name="Mock T."/>
            <person name="Mueller-Roeber B."/>
            <person name="Pagarete A."/>
            <person name="Parker M."/>
            <person name="Probert I."/>
            <person name="Quesneville H."/>
            <person name="Raines C."/>
            <person name="Rensing S.A."/>
            <person name="Riano-Pachon D.M."/>
            <person name="Richier S."/>
            <person name="Rokitta S."/>
            <person name="Shiraiwa Y."/>
            <person name="Soanes D.M."/>
            <person name="van der Giezen M."/>
            <person name="Wahlund T.M."/>
            <person name="Williams B."/>
            <person name="Wilson W."/>
            <person name="Wolfe G."/>
            <person name="Wurch L.L."/>
        </authorList>
    </citation>
    <scope>NUCLEOTIDE SEQUENCE</scope>
</reference>
<dbReference type="AlphaFoldDB" id="A0A0D3I0M1"/>
<feature type="signal peptide" evidence="1">
    <location>
        <begin position="1"/>
        <end position="16"/>
    </location>
</feature>
<organism evidence="2 3">
    <name type="scientific">Emiliania huxleyi (strain CCMP1516)</name>
    <dbReference type="NCBI Taxonomy" id="280463"/>
    <lineage>
        <taxon>Eukaryota</taxon>
        <taxon>Haptista</taxon>
        <taxon>Haptophyta</taxon>
        <taxon>Prymnesiophyceae</taxon>
        <taxon>Isochrysidales</taxon>
        <taxon>Noelaerhabdaceae</taxon>
        <taxon>Emiliania</taxon>
    </lineage>
</organism>
<dbReference type="GeneID" id="17250954"/>
<dbReference type="KEGG" id="ehx:EMIHUDRAFT_250417"/>
<protein>
    <submittedName>
        <fullName evidence="2">Uncharacterized protein</fullName>
    </submittedName>
</protein>
<reference evidence="2" key="2">
    <citation type="submission" date="2024-10" db="UniProtKB">
        <authorList>
            <consortium name="EnsemblProtists"/>
        </authorList>
    </citation>
    <scope>IDENTIFICATION</scope>
</reference>
<sequence>MRGLCLLLAATAPTAALVVPLAGSRTPAVSHRVPTQAAIFLYGYFGKECFQKLAQFAVPLAILLIAKNLEDSVYRETPDKSSDLS</sequence>
<dbReference type="EnsemblProtists" id="EOD04806">
    <property type="protein sequence ID" value="EOD04806"/>
    <property type="gene ID" value="EMIHUDRAFT_250417"/>
</dbReference>
<evidence type="ECO:0000313" key="2">
    <source>
        <dbReference type="EnsemblProtists" id="EOD04806"/>
    </source>
</evidence>
<dbReference type="Proteomes" id="UP000013827">
    <property type="component" value="Unassembled WGS sequence"/>
</dbReference>
<keyword evidence="1" id="KW-0732">Signal</keyword>
<dbReference type="RefSeq" id="XP_005757235.1">
    <property type="nucleotide sequence ID" value="XM_005757178.1"/>
</dbReference>
<proteinExistence type="predicted"/>
<accession>A0A0D3I0M1</accession>
<name>A0A0D3I0M1_EMIH1</name>
<feature type="chain" id="PRO_5044195503" evidence="1">
    <location>
        <begin position="17"/>
        <end position="85"/>
    </location>
</feature>
<dbReference type="HOGENOM" id="CLU_2643222_0_0_1"/>
<evidence type="ECO:0000313" key="3">
    <source>
        <dbReference type="Proteomes" id="UP000013827"/>
    </source>
</evidence>
<keyword evidence="3" id="KW-1185">Reference proteome</keyword>
<dbReference type="PaxDb" id="2903-EOD04806"/>